<proteinExistence type="predicted"/>
<dbReference type="EMBL" id="LR536450">
    <property type="protein sequence ID" value="VFU09274.1"/>
    <property type="molecule type" value="Genomic_DNA"/>
</dbReference>
<dbReference type="InterPro" id="IPR023200">
    <property type="entry name" value="RMF_sf"/>
</dbReference>
<evidence type="ECO:0000313" key="1">
    <source>
        <dbReference type="EMBL" id="VFU09274.1"/>
    </source>
</evidence>
<sequence>MTQAQTYQHGMKAYIKGSPLSGNPYNATTYPEAYDAWTDGWLDAMRARRRIHALKIAAYSHIRPAPRAAGLFA</sequence>
<dbReference type="Gene3D" id="1.10.10.620">
    <property type="entry name" value="ribosome modulation factor like domain"/>
    <property type="match status" value="1"/>
</dbReference>
<accession>A0A4U8Z1U1</accession>
<protein>
    <submittedName>
        <fullName evidence="1">Uncharacterized protein</fullName>
    </submittedName>
</protein>
<name>A0A4U8Z1U1_METTU</name>
<dbReference type="AlphaFoldDB" id="A0A4U8Z1U1"/>
<dbReference type="Proteomes" id="UP000294360">
    <property type="component" value="Chromosome"/>
</dbReference>
<dbReference type="OrthoDB" id="8449044at2"/>
<organism evidence="1 2">
    <name type="scientific">Methylocella tundrae</name>
    <dbReference type="NCBI Taxonomy" id="227605"/>
    <lineage>
        <taxon>Bacteria</taxon>
        <taxon>Pseudomonadati</taxon>
        <taxon>Pseudomonadota</taxon>
        <taxon>Alphaproteobacteria</taxon>
        <taxon>Hyphomicrobiales</taxon>
        <taxon>Beijerinckiaceae</taxon>
        <taxon>Methylocella</taxon>
    </lineage>
</organism>
<dbReference type="KEGG" id="mtun:MTUNDRAET4_2381"/>
<dbReference type="RefSeq" id="WP_134489568.1">
    <property type="nucleotide sequence ID" value="NZ_CP139089.1"/>
</dbReference>
<reference evidence="1 2" key="1">
    <citation type="submission" date="2019-03" db="EMBL/GenBank/DDBJ databases">
        <authorList>
            <person name="Kox A.R. M."/>
        </authorList>
    </citation>
    <scope>NUCLEOTIDE SEQUENCE [LARGE SCALE GENOMIC DNA]</scope>
    <source>
        <strain evidence="1">MTUNDRAET4 annotated genome</strain>
    </source>
</reference>
<gene>
    <name evidence="1" type="ORF">MTUNDRAET4_2381</name>
</gene>
<evidence type="ECO:0000313" key="2">
    <source>
        <dbReference type="Proteomes" id="UP000294360"/>
    </source>
</evidence>